<dbReference type="SUPFAM" id="SSF53098">
    <property type="entry name" value="Ribonuclease H-like"/>
    <property type="match status" value="1"/>
</dbReference>
<evidence type="ECO:0000256" key="1">
    <source>
        <dbReference type="ARBA" id="ARBA00039658"/>
    </source>
</evidence>
<dbReference type="GeneTree" id="ENSGT00490000044642"/>
<name>A0AAR2IUY4_PYGNA</name>
<proteinExistence type="predicted"/>
<dbReference type="Pfam" id="PF00665">
    <property type="entry name" value="rve"/>
    <property type="match status" value="1"/>
</dbReference>
<accession>A0AAR2IUY4</accession>
<dbReference type="Proteomes" id="UP001501920">
    <property type="component" value="Chromosome 13"/>
</dbReference>
<reference evidence="3" key="2">
    <citation type="submission" date="2025-08" db="UniProtKB">
        <authorList>
            <consortium name="Ensembl"/>
        </authorList>
    </citation>
    <scope>IDENTIFICATION</scope>
</reference>
<dbReference type="InterPro" id="IPR001584">
    <property type="entry name" value="Integrase_cat-core"/>
</dbReference>
<dbReference type="FunFam" id="1.10.340.70:FF:000003">
    <property type="entry name" value="Protein CBG25708"/>
    <property type="match status" value="1"/>
</dbReference>
<dbReference type="GO" id="GO:0015074">
    <property type="term" value="P:DNA integration"/>
    <property type="evidence" value="ECO:0007669"/>
    <property type="project" value="InterPro"/>
</dbReference>
<evidence type="ECO:0000313" key="4">
    <source>
        <dbReference type="Proteomes" id="UP001501920"/>
    </source>
</evidence>
<dbReference type="PANTHER" id="PTHR37984">
    <property type="entry name" value="PROTEIN CBG26694"/>
    <property type="match status" value="1"/>
</dbReference>
<reference evidence="3 4" key="1">
    <citation type="submission" date="2020-10" db="EMBL/GenBank/DDBJ databases">
        <title>Pygocentrus nattereri (red-bellied piranha) genome, fPygNat1, primary haplotype.</title>
        <authorList>
            <person name="Myers G."/>
            <person name="Meyer A."/>
            <person name="Karagic N."/>
            <person name="Pippel M."/>
            <person name="Winkler S."/>
            <person name="Tracey A."/>
            <person name="Wood J."/>
            <person name="Formenti G."/>
            <person name="Howe K."/>
            <person name="Fedrigo O."/>
            <person name="Jarvis E.D."/>
        </authorList>
    </citation>
    <scope>NUCLEOTIDE SEQUENCE [LARGE SCALE GENOMIC DNA]</scope>
</reference>
<dbReference type="InterPro" id="IPR041588">
    <property type="entry name" value="Integrase_H2C2"/>
</dbReference>
<sequence length="403" mass="45737">MRLMRYKPEAVYVPGKTLVVADALSRSPQIHTEEKTDTHSVVEHYIATVMQSIPASQSRMDSIKAATTTDCELQTVIRYIRNGWPEYRDKVPLDVRAYVKVKNELSETNGLVIRGCRIVIPKSLRAEILKKIHDGHQGLTKCRDRANSSVWWPGLSAELKETVMQCHTCQELRRTQQKEPLISTPLPGRPWKRIALDLCEYNKNDYLIVSDYYSRFLEILHLPSTTSAQVIQRLKTTFARFGIPDEVVSDNGPQFSSAEFKELAQQMDFKHLTSSPHHPQGNGHAERAVQTAKRILKQEDPLLALMCHRSTPCTTTGVSPAELLMGRKIRTTLPILEKNLQPKWPNRKAVMQKDAVEKAKQAFYYNRRHGARLLPPLRPGGAVVTKLDQEKTWVTPAVVSAEC</sequence>
<dbReference type="InterPro" id="IPR012337">
    <property type="entry name" value="RNaseH-like_sf"/>
</dbReference>
<dbReference type="PROSITE" id="PS50994">
    <property type="entry name" value="INTEGRASE"/>
    <property type="match status" value="1"/>
</dbReference>
<dbReference type="Ensembl" id="ENSPNAT00000059459.1">
    <property type="protein sequence ID" value="ENSPNAP00000043548.1"/>
    <property type="gene ID" value="ENSPNAG00000035002.1"/>
</dbReference>
<dbReference type="InterPro" id="IPR036397">
    <property type="entry name" value="RNaseH_sf"/>
</dbReference>
<evidence type="ECO:0000313" key="3">
    <source>
        <dbReference type="Ensembl" id="ENSPNAP00000043548.1"/>
    </source>
</evidence>
<keyword evidence="4" id="KW-1185">Reference proteome</keyword>
<feature type="domain" description="Integrase catalytic" evidence="2">
    <location>
        <begin position="186"/>
        <end position="296"/>
    </location>
</feature>
<dbReference type="FunFam" id="3.30.420.10:FF:000063">
    <property type="entry name" value="Retrovirus-related Pol polyprotein from transposon 297-like Protein"/>
    <property type="match status" value="1"/>
</dbReference>
<dbReference type="GO" id="GO:0003676">
    <property type="term" value="F:nucleic acid binding"/>
    <property type="evidence" value="ECO:0007669"/>
    <property type="project" value="InterPro"/>
</dbReference>
<dbReference type="Pfam" id="PF17921">
    <property type="entry name" value="Integrase_H2C2"/>
    <property type="match status" value="1"/>
</dbReference>
<dbReference type="Gene3D" id="1.10.340.70">
    <property type="match status" value="1"/>
</dbReference>
<evidence type="ECO:0000259" key="2">
    <source>
        <dbReference type="PROSITE" id="PS50994"/>
    </source>
</evidence>
<dbReference type="Gene3D" id="3.30.420.10">
    <property type="entry name" value="Ribonuclease H-like superfamily/Ribonuclease H"/>
    <property type="match status" value="1"/>
</dbReference>
<reference evidence="3" key="3">
    <citation type="submission" date="2025-09" db="UniProtKB">
        <authorList>
            <consortium name="Ensembl"/>
        </authorList>
    </citation>
    <scope>IDENTIFICATION</scope>
</reference>
<dbReference type="InterPro" id="IPR050951">
    <property type="entry name" value="Retrovirus_Pol_polyprotein"/>
</dbReference>
<dbReference type="AlphaFoldDB" id="A0AAR2IUY4"/>
<protein>
    <recommendedName>
        <fullName evidence="1">Gypsy retrotransposon integrase-like protein 1</fullName>
    </recommendedName>
</protein>
<dbReference type="PANTHER" id="PTHR37984:SF9">
    <property type="entry name" value="INTEGRASE CATALYTIC DOMAIN-CONTAINING PROTEIN"/>
    <property type="match status" value="1"/>
</dbReference>
<organism evidence="3 4">
    <name type="scientific">Pygocentrus nattereri</name>
    <name type="common">Red-bellied piranha</name>
    <dbReference type="NCBI Taxonomy" id="42514"/>
    <lineage>
        <taxon>Eukaryota</taxon>
        <taxon>Metazoa</taxon>
        <taxon>Chordata</taxon>
        <taxon>Craniata</taxon>
        <taxon>Vertebrata</taxon>
        <taxon>Euteleostomi</taxon>
        <taxon>Actinopterygii</taxon>
        <taxon>Neopterygii</taxon>
        <taxon>Teleostei</taxon>
        <taxon>Ostariophysi</taxon>
        <taxon>Characiformes</taxon>
        <taxon>Characoidei</taxon>
        <taxon>Pygocentrus</taxon>
    </lineage>
</organism>